<dbReference type="Proteomes" id="UP000824366">
    <property type="component" value="Chromosome"/>
</dbReference>
<dbReference type="Pfam" id="PF13432">
    <property type="entry name" value="TPR_16"/>
    <property type="match status" value="1"/>
</dbReference>
<dbReference type="SUPFAM" id="SSF48452">
    <property type="entry name" value="TPR-like"/>
    <property type="match status" value="1"/>
</dbReference>
<dbReference type="Gene3D" id="3.40.50.2000">
    <property type="entry name" value="Glycogen Phosphorylase B"/>
    <property type="match status" value="1"/>
</dbReference>
<dbReference type="PANTHER" id="PTHR44809:SF1">
    <property type="entry name" value="PROTEIN O-MANNOSYL-TRANSFERASE TMTC1"/>
    <property type="match status" value="1"/>
</dbReference>
<evidence type="ECO:0000313" key="3">
    <source>
        <dbReference type="Proteomes" id="UP000824366"/>
    </source>
</evidence>
<keyword evidence="3" id="KW-1185">Reference proteome</keyword>
<dbReference type="PROSITE" id="PS50005">
    <property type="entry name" value="TPR"/>
    <property type="match status" value="1"/>
</dbReference>
<name>A0ABN6DAF3_9BURK</name>
<protein>
    <submittedName>
        <fullName evidence="2">Uncharacterized protein</fullName>
    </submittedName>
</protein>
<dbReference type="InterPro" id="IPR002201">
    <property type="entry name" value="Glyco_trans_9"/>
</dbReference>
<reference evidence="2 3" key="1">
    <citation type="journal article" date="2021" name="Microbiol. Spectr.">
        <title>A Single Bacterium Capable of Oxidation and Reduction of Iron at Circumneutral pH.</title>
        <authorList>
            <person name="Kato S."/>
            <person name="Ohkuma M."/>
        </authorList>
    </citation>
    <scope>NUCLEOTIDE SEQUENCE [LARGE SCALE GENOMIC DNA]</scope>
    <source>
        <strain evidence="2 3">MIZ03</strain>
    </source>
</reference>
<proteinExistence type="predicted"/>
<dbReference type="Gene3D" id="1.25.40.10">
    <property type="entry name" value="Tetratricopeptide repeat domain"/>
    <property type="match status" value="2"/>
</dbReference>
<evidence type="ECO:0000256" key="1">
    <source>
        <dbReference type="PROSITE-ProRule" id="PRU00339"/>
    </source>
</evidence>
<dbReference type="PANTHER" id="PTHR44809">
    <property type="match status" value="1"/>
</dbReference>
<feature type="repeat" description="TPR" evidence="1">
    <location>
        <begin position="45"/>
        <end position="78"/>
    </location>
</feature>
<dbReference type="InterPro" id="IPR019734">
    <property type="entry name" value="TPR_rpt"/>
</dbReference>
<dbReference type="SMART" id="SM00028">
    <property type="entry name" value="TPR"/>
    <property type="match status" value="4"/>
</dbReference>
<keyword evidence="1" id="KW-0802">TPR repeat</keyword>
<dbReference type="InterPro" id="IPR052943">
    <property type="entry name" value="TMTC_O-mannosyl-trnsfr"/>
</dbReference>
<dbReference type="RefSeq" id="WP_223904857.1">
    <property type="nucleotide sequence ID" value="NZ_AP024238.1"/>
</dbReference>
<dbReference type="SUPFAM" id="SSF53756">
    <property type="entry name" value="UDP-Glycosyltransferase/glycogen phosphorylase"/>
    <property type="match status" value="1"/>
</dbReference>
<sequence length="469" mass="52161">MPSPTLTPPTAALLFEQSTQALQAEQFEAAEALLLEALQQDPDLAEAHANLAWLLERRGQPDEAAQHYEYAITLQPGNARIHLNFGALLAGMKFFQAAEAAYRLALSLQPDMPGAWCNLGALQAQNWRDTEAESSLRHALQLDASHAAAHFNLACLLLRQGHFQEGWQHLEFRDWYRAIAARLPCPRWQGQALPGRSILVVYDAGYGDMIQFCRYVTLLHHNGAAGVDVLCHPALKTLLQTLEGVAELIGFDENWPDKAWDFWCPVLSLPFHLGTQQDNIPAQIPYLRAPAARVSHWRAEINQRSPGPAWRVGLVWQGNPDFVNDAQRSLPGLEVMAPLWQVPGVQFFSLQKGQGEPEATRQPHSQPLIDLAAGLHDFADTAAAVAQLDLVISVDTAVAHLAGALGKPCWVLLPAFMTDWRWLEQRTDSPWYPDVLRLFRQPRGLSWAPLVDQVREALATQVRDTGRSA</sequence>
<evidence type="ECO:0000313" key="2">
    <source>
        <dbReference type="EMBL" id="BCO28955.1"/>
    </source>
</evidence>
<gene>
    <name evidence="2" type="ORF">MIZ03_3865</name>
</gene>
<dbReference type="Pfam" id="PF01075">
    <property type="entry name" value="Glyco_transf_9"/>
    <property type="match status" value="1"/>
</dbReference>
<accession>A0ABN6DAF3</accession>
<dbReference type="EMBL" id="AP024238">
    <property type="protein sequence ID" value="BCO28955.1"/>
    <property type="molecule type" value="Genomic_DNA"/>
</dbReference>
<dbReference type="InterPro" id="IPR011990">
    <property type="entry name" value="TPR-like_helical_dom_sf"/>
</dbReference>
<organism evidence="2 3">
    <name type="scientific">Rhodoferax lithotrophicus</name>
    <dbReference type="NCBI Taxonomy" id="2798804"/>
    <lineage>
        <taxon>Bacteria</taxon>
        <taxon>Pseudomonadati</taxon>
        <taxon>Pseudomonadota</taxon>
        <taxon>Betaproteobacteria</taxon>
        <taxon>Burkholderiales</taxon>
        <taxon>Comamonadaceae</taxon>
        <taxon>Rhodoferax</taxon>
    </lineage>
</organism>